<dbReference type="Gene3D" id="1.20.5.1200">
    <property type="entry name" value="Alpha-tocopherol transfer"/>
    <property type="match status" value="1"/>
</dbReference>
<comment type="caution">
    <text evidence="2">The sequence shown here is derived from an EMBL/GenBank/DDBJ whole genome shotgun (WGS) entry which is preliminary data.</text>
</comment>
<dbReference type="PANTHER" id="PTHR10174:SF208">
    <property type="entry name" value="CRAL-TRIO DOMAIN-CONTAINING PROTEIN DDB_G0278031"/>
    <property type="match status" value="1"/>
</dbReference>
<dbReference type="EMBL" id="JAODUO010000378">
    <property type="protein sequence ID" value="KAK2181836.1"/>
    <property type="molecule type" value="Genomic_DNA"/>
</dbReference>
<dbReference type="PANTHER" id="PTHR10174">
    <property type="entry name" value="ALPHA-TOCOPHEROL TRANSFER PROTEIN-RELATED"/>
    <property type="match status" value="1"/>
</dbReference>
<organism evidence="2 3">
    <name type="scientific">Ridgeia piscesae</name>
    <name type="common">Tubeworm</name>
    <dbReference type="NCBI Taxonomy" id="27915"/>
    <lineage>
        <taxon>Eukaryota</taxon>
        <taxon>Metazoa</taxon>
        <taxon>Spiralia</taxon>
        <taxon>Lophotrochozoa</taxon>
        <taxon>Annelida</taxon>
        <taxon>Polychaeta</taxon>
        <taxon>Sedentaria</taxon>
        <taxon>Canalipalpata</taxon>
        <taxon>Sabellida</taxon>
        <taxon>Siboglinidae</taxon>
        <taxon>Ridgeia</taxon>
    </lineage>
</organism>
<dbReference type="SMART" id="SM01100">
    <property type="entry name" value="CRAL_TRIO_N"/>
    <property type="match status" value="1"/>
</dbReference>
<dbReference type="InterPro" id="IPR001251">
    <property type="entry name" value="CRAL-TRIO_dom"/>
</dbReference>
<feature type="domain" description="CRAL-TRIO" evidence="1">
    <location>
        <begin position="107"/>
        <end position="257"/>
    </location>
</feature>
<dbReference type="GO" id="GO:0016020">
    <property type="term" value="C:membrane"/>
    <property type="evidence" value="ECO:0007669"/>
    <property type="project" value="TreeGrafter"/>
</dbReference>
<evidence type="ECO:0000313" key="3">
    <source>
        <dbReference type="Proteomes" id="UP001209878"/>
    </source>
</evidence>
<dbReference type="Gene3D" id="3.40.525.10">
    <property type="entry name" value="CRAL-TRIO lipid binding domain"/>
    <property type="match status" value="1"/>
</dbReference>
<dbReference type="PRINTS" id="PR00180">
    <property type="entry name" value="CRETINALDHBP"/>
</dbReference>
<reference evidence="2" key="1">
    <citation type="journal article" date="2023" name="Mol. Biol. Evol.">
        <title>Third-Generation Sequencing Reveals the Adaptive Role of the Epigenome in Three Deep-Sea Polychaetes.</title>
        <authorList>
            <person name="Perez M."/>
            <person name="Aroh O."/>
            <person name="Sun Y."/>
            <person name="Lan Y."/>
            <person name="Juniper S.K."/>
            <person name="Young C.R."/>
            <person name="Angers B."/>
            <person name="Qian P.Y."/>
        </authorList>
    </citation>
    <scope>NUCLEOTIDE SEQUENCE</scope>
    <source>
        <strain evidence="2">R07B-5</strain>
    </source>
</reference>
<dbReference type="InterPro" id="IPR036273">
    <property type="entry name" value="CRAL/TRIO_N_dom_sf"/>
</dbReference>
<evidence type="ECO:0000313" key="2">
    <source>
        <dbReference type="EMBL" id="KAK2181836.1"/>
    </source>
</evidence>
<dbReference type="SUPFAM" id="SSF46938">
    <property type="entry name" value="CRAL/TRIO N-terminal domain"/>
    <property type="match status" value="1"/>
</dbReference>
<dbReference type="Proteomes" id="UP001209878">
    <property type="component" value="Unassembled WGS sequence"/>
</dbReference>
<dbReference type="Pfam" id="PF00650">
    <property type="entry name" value="CRAL_TRIO"/>
    <property type="match status" value="1"/>
</dbReference>
<dbReference type="PROSITE" id="PS50191">
    <property type="entry name" value="CRAL_TRIO"/>
    <property type="match status" value="1"/>
</dbReference>
<sequence length="322" mass="37440">MAEYGWALSEKTQAKAREELNECPESCTLAVKAVQEQIETRPDIDFLCTDTSFILRFLRARKFDHFESFKLYARYFEYRRKNPNLFKKFYATEPCIKAALCDGFPCVLPHTDVAGRTIIILFTANWDIHAYGLGSIYRALLLSLEKLITNDEVQVNGFVIIVDWSEFTFKQSTWIQPHILKLMIEGLQDCFPARFTAIHFVNQPWYIEAIFKVMKPFLKEKTKHKIHMIGNNLALLYAHVPQEVLPAELGGDGPPYHMQSWAHQLIGKDENFSFGEKQIYWPDHGCGIKTRSETFPLDNYTTEVKTEEKQSTQLDEEFFLID</sequence>
<dbReference type="SMART" id="SM00516">
    <property type="entry name" value="SEC14"/>
    <property type="match status" value="1"/>
</dbReference>
<keyword evidence="3" id="KW-1185">Reference proteome</keyword>
<dbReference type="InterPro" id="IPR011074">
    <property type="entry name" value="CRAL/TRIO_N_dom"/>
</dbReference>
<dbReference type="AlphaFoldDB" id="A0AAD9L2G0"/>
<dbReference type="SUPFAM" id="SSF52087">
    <property type="entry name" value="CRAL/TRIO domain"/>
    <property type="match status" value="1"/>
</dbReference>
<protein>
    <recommendedName>
        <fullName evidence="1">CRAL-TRIO domain-containing protein</fullName>
    </recommendedName>
</protein>
<dbReference type="InterPro" id="IPR036865">
    <property type="entry name" value="CRAL-TRIO_dom_sf"/>
</dbReference>
<gene>
    <name evidence="2" type="ORF">NP493_380g02015</name>
</gene>
<dbReference type="Gene3D" id="1.10.8.20">
    <property type="entry name" value="N-terminal domain of phosphatidylinositol transfer protein sec14p"/>
    <property type="match status" value="1"/>
</dbReference>
<dbReference type="GO" id="GO:1902936">
    <property type="term" value="F:phosphatidylinositol bisphosphate binding"/>
    <property type="evidence" value="ECO:0007669"/>
    <property type="project" value="TreeGrafter"/>
</dbReference>
<proteinExistence type="predicted"/>
<evidence type="ECO:0000259" key="1">
    <source>
        <dbReference type="PROSITE" id="PS50191"/>
    </source>
</evidence>
<dbReference type="CDD" id="cd00170">
    <property type="entry name" value="SEC14"/>
    <property type="match status" value="1"/>
</dbReference>
<name>A0AAD9L2G0_RIDPI</name>
<accession>A0AAD9L2G0</accession>